<sequence length="343" mass="37982">MLLNSILPLIVCVLAAPLARHVRGGKLRILDGGFWTLFVITVFTGFFGVITSLEFTRFLPPLFRVVGLLVLLLLPLVTALAEKVRETVQQKCILIVHDSNINEDISMDNECEDVSREEIGAMLMLRRLEFWLYFFSYLFGPTLGLVYLNNLGQIAESRGCLQTSSLVSLSSAFGFFGRLLPSLVFYFFSKYILFLILFYITSMEKWAVSTVAAMAAMMGPMCGAFCILFVSGHDIALYIATAIIHICTGAITTISVSTTTELFGAENFGVNHNIVDLNIPIGSFMFGNFSAFLYGKGVDGEEGNCMGHKCYQTTFMIWGFLCVLGTMLGLVLHSKTRKIVCTD</sequence>
<dbReference type="PANTHER" id="PTHR21576">
    <property type="entry name" value="UNCHARACTERIZED NODULIN-LIKE PROTEIN"/>
    <property type="match status" value="1"/>
</dbReference>
<feature type="transmembrane region" description="Helical" evidence="6">
    <location>
        <begin position="183"/>
        <end position="200"/>
    </location>
</feature>
<feature type="transmembrane region" description="Helical" evidence="6">
    <location>
        <begin position="62"/>
        <end position="81"/>
    </location>
</feature>
<organism evidence="9 10">
    <name type="scientific">Castilleja foliolosa</name>
    <dbReference type="NCBI Taxonomy" id="1961234"/>
    <lineage>
        <taxon>Eukaryota</taxon>
        <taxon>Viridiplantae</taxon>
        <taxon>Streptophyta</taxon>
        <taxon>Embryophyta</taxon>
        <taxon>Tracheophyta</taxon>
        <taxon>Spermatophyta</taxon>
        <taxon>Magnoliopsida</taxon>
        <taxon>eudicotyledons</taxon>
        <taxon>Gunneridae</taxon>
        <taxon>Pentapetalae</taxon>
        <taxon>asterids</taxon>
        <taxon>lamiids</taxon>
        <taxon>Lamiales</taxon>
        <taxon>Orobanchaceae</taxon>
        <taxon>Pedicularideae</taxon>
        <taxon>Castillejinae</taxon>
        <taxon>Castilleja</taxon>
    </lineage>
</organism>
<feature type="transmembrane region" description="Helical" evidence="6">
    <location>
        <begin position="277"/>
        <end position="295"/>
    </location>
</feature>
<evidence type="ECO:0000256" key="5">
    <source>
        <dbReference type="ARBA" id="ARBA00044504"/>
    </source>
</evidence>
<comment type="subcellular location">
    <subcellularLocation>
        <location evidence="1">Membrane</location>
        <topology evidence="1">Multi-pass membrane protein</topology>
    </subcellularLocation>
</comment>
<evidence type="ECO:0000256" key="2">
    <source>
        <dbReference type="ARBA" id="ARBA00022692"/>
    </source>
</evidence>
<evidence type="ECO:0000259" key="8">
    <source>
        <dbReference type="Pfam" id="PF23262"/>
    </source>
</evidence>
<dbReference type="Proteomes" id="UP001632038">
    <property type="component" value="Unassembled WGS sequence"/>
</dbReference>
<feature type="transmembrane region" description="Helical" evidence="6">
    <location>
        <begin position="130"/>
        <end position="148"/>
    </location>
</feature>
<evidence type="ECO:0000256" key="1">
    <source>
        <dbReference type="ARBA" id="ARBA00004141"/>
    </source>
</evidence>
<keyword evidence="4 6" id="KW-0472">Membrane</keyword>
<feature type="signal peptide" evidence="7">
    <location>
        <begin position="1"/>
        <end position="15"/>
    </location>
</feature>
<keyword evidence="7" id="KW-0732">Signal</keyword>
<evidence type="ECO:0000256" key="7">
    <source>
        <dbReference type="SAM" id="SignalP"/>
    </source>
</evidence>
<dbReference type="Pfam" id="PF23262">
    <property type="entry name" value="NFD4_C"/>
    <property type="match status" value="1"/>
</dbReference>
<keyword evidence="3 6" id="KW-1133">Transmembrane helix</keyword>
<dbReference type="InterPro" id="IPR036259">
    <property type="entry name" value="MFS_trans_sf"/>
</dbReference>
<dbReference type="InterPro" id="IPR056555">
    <property type="entry name" value="NFD4_C"/>
</dbReference>
<dbReference type="EMBL" id="JAVIJP010000007">
    <property type="protein sequence ID" value="KAL3649191.1"/>
    <property type="molecule type" value="Genomic_DNA"/>
</dbReference>
<feature type="domain" description="NFD4 C-terminal" evidence="8">
    <location>
        <begin position="117"/>
        <end position="340"/>
    </location>
</feature>
<gene>
    <name evidence="9" type="ORF">CASFOL_005594</name>
</gene>
<accession>A0ABD3E3X9</accession>
<evidence type="ECO:0000313" key="10">
    <source>
        <dbReference type="Proteomes" id="UP001632038"/>
    </source>
</evidence>
<reference evidence="10" key="1">
    <citation type="journal article" date="2024" name="IScience">
        <title>Strigolactones Initiate the Formation of Haustorium-like Structures in Castilleja.</title>
        <authorList>
            <person name="Buerger M."/>
            <person name="Peterson D."/>
            <person name="Chory J."/>
        </authorList>
    </citation>
    <scope>NUCLEOTIDE SEQUENCE [LARGE SCALE GENOMIC DNA]</scope>
</reference>
<dbReference type="GO" id="GO:0016020">
    <property type="term" value="C:membrane"/>
    <property type="evidence" value="ECO:0007669"/>
    <property type="project" value="UniProtKB-SubCell"/>
</dbReference>
<feature type="transmembrane region" description="Helical" evidence="6">
    <location>
        <begin position="207"/>
        <end position="230"/>
    </location>
</feature>
<keyword evidence="2 6" id="KW-0812">Transmembrane</keyword>
<feature type="transmembrane region" description="Helical" evidence="6">
    <location>
        <begin position="34"/>
        <end position="55"/>
    </location>
</feature>
<feature type="chain" id="PRO_5044822914" description="NFD4 C-terminal domain-containing protein" evidence="7">
    <location>
        <begin position="16"/>
        <end position="343"/>
    </location>
</feature>
<name>A0ABD3E3X9_9LAMI</name>
<evidence type="ECO:0000256" key="4">
    <source>
        <dbReference type="ARBA" id="ARBA00023136"/>
    </source>
</evidence>
<keyword evidence="10" id="KW-1185">Reference proteome</keyword>
<evidence type="ECO:0000256" key="6">
    <source>
        <dbReference type="SAM" id="Phobius"/>
    </source>
</evidence>
<protein>
    <recommendedName>
        <fullName evidence="8">NFD4 C-terminal domain-containing protein</fullName>
    </recommendedName>
</protein>
<comment type="caution">
    <text evidence="9">The sequence shown here is derived from an EMBL/GenBank/DDBJ whole genome shotgun (WGS) entry which is preliminary data.</text>
</comment>
<dbReference type="PANTHER" id="PTHR21576:SF11">
    <property type="entry name" value="MAJOR FACILITATOR SUPERFAMILY PROTEIN"/>
    <property type="match status" value="1"/>
</dbReference>
<feature type="transmembrane region" description="Helical" evidence="6">
    <location>
        <begin position="236"/>
        <end position="256"/>
    </location>
</feature>
<dbReference type="PRINTS" id="PR00173">
    <property type="entry name" value="EDTRNSPORT"/>
</dbReference>
<dbReference type="SUPFAM" id="SSF103473">
    <property type="entry name" value="MFS general substrate transporter"/>
    <property type="match status" value="1"/>
</dbReference>
<feature type="transmembrane region" description="Helical" evidence="6">
    <location>
        <begin position="315"/>
        <end position="332"/>
    </location>
</feature>
<proteinExistence type="inferred from homology"/>
<evidence type="ECO:0000313" key="9">
    <source>
        <dbReference type="EMBL" id="KAL3649191.1"/>
    </source>
</evidence>
<dbReference type="AlphaFoldDB" id="A0ABD3E3X9"/>
<evidence type="ECO:0000256" key="3">
    <source>
        <dbReference type="ARBA" id="ARBA00022989"/>
    </source>
</evidence>
<comment type="similarity">
    <text evidence="5">Belongs to the major facilitator superfamily. Phosphate:H(+) symporter (TC 2.A.1.9) family.</text>
</comment>